<evidence type="ECO:0000256" key="1">
    <source>
        <dbReference type="ARBA" id="ARBA00022722"/>
    </source>
</evidence>
<evidence type="ECO:0000313" key="6">
    <source>
        <dbReference type="EMBL" id="TCC26294.1"/>
    </source>
</evidence>
<dbReference type="GO" id="GO:0016787">
    <property type="term" value="F:hydrolase activity"/>
    <property type="evidence" value="ECO:0007669"/>
    <property type="project" value="UniProtKB-KW"/>
</dbReference>
<dbReference type="InterPro" id="IPR002716">
    <property type="entry name" value="PIN_dom"/>
</dbReference>
<dbReference type="EMBL" id="SJKA01000013">
    <property type="protein sequence ID" value="TCC26294.1"/>
    <property type="molecule type" value="Genomic_DNA"/>
</dbReference>
<organism evidence="6 7">
    <name type="scientific">Kribbella sindirgiensis</name>
    <dbReference type="NCBI Taxonomy" id="1124744"/>
    <lineage>
        <taxon>Bacteria</taxon>
        <taxon>Bacillati</taxon>
        <taxon>Actinomycetota</taxon>
        <taxon>Actinomycetes</taxon>
        <taxon>Propionibacteriales</taxon>
        <taxon>Kribbellaceae</taxon>
        <taxon>Kribbella</taxon>
    </lineage>
</organism>
<dbReference type="AlphaFoldDB" id="A0A4R0I5S0"/>
<reference evidence="6 7" key="1">
    <citation type="submission" date="2019-02" db="EMBL/GenBank/DDBJ databases">
        <title>Kribbella capetownensis sp. nov. and Kribbella speibonae sp. nov., isolated from soil.</title>
        <authorList>
            <person name="Curtis S.M."/>
            <person name="Norton I."/>
            <person name="Everest G.J."/>
            <person name="Meyers P.R."/>
        </authorList>
    </citation>
    <scope>NUCLEOTIDE SEQUENCE [LARGE SCALE GENOMIC DNA]</scope>
    <source>
        <strain evidence="6 7">DSM 27082</strain>
    </source>
</reference>
<keyword evidence="3" id="KW-0378">Hydrolase</keyword>
<dbReference type="OrthoDB" id="4750219at2"/>
<evidence type="ECO:0000256" key="2">
    <source>
        <dbReference type="ARBA" id="ARBA00022723"/>
    </source>
</evidence>
<evidence type="ECO:0000259" key="5">
    <source>
        <dbReference type="Pfam" id="PF01850"/>
    </source>
</evidence>
<dbReference type="InterPro" id="IPR029060">
    <property type="entry name" value="PIN-like_dom_sf"/>
</dbReference>
<keyword evidence="7" id="KW-1185">Reference proteome</keyword>
<evidence type="ECO:0000256" key="3">
    <source>
        <dbReference type="ARBA" id="ARBA00022801"/>
    </source>
</evidence>
<dbReference type="GO" id="GO:0046872">
    <property type="term" value="F:metal ion binding"/>
    <property type="evidence" value="ECO:0007669"/>
    <property type="project" value="UniProtKB-KW"/>
</dbReference>
<accession>A0A4R0I5S0</accession>
<dbReference type="GO" id="GO:0004518">
    <property type="term" value="F:nuclease activity"/>
    <property type="evidence" value="ECO:0007669"/>
    <property type="project" value="UniProtKB-KW"/>
</dbReference>
<keyword evidence="4" id="KW-0460">Magnesium</keyword>
<dbReference type="RefSeq" id="WP_131294082.1">
    <property type="nucleotide sequence ID" value="NZ_SJKA01000013.1"/>
</dbReference>
<proteinExistence type="predicted"/>
<dbReference type="CDD" id="cd09874">
    <property type="entry name" value="PIN_MT3492-like"/>
    <property type="match status" value="1"/>
</dbReference>
<feature type="domain" description="PIN" evidence="5">
    <location>
        <begin position="2"/>
        <end position="124"/>
    </location>
</feature>
<dbReference type="Gene3D" id="3.40.50.1010">
    <property type="entry name" value="5'-nuclease"/>
    <property type="match status" value="1"/>
</dbReference>
<keyword evidence="1" id="KW-0540">Nuclease</keyword>
<evidence type="ECO:0000313" key="7">
    <source>
        <dbReference type="Proteomes" id="UP000292695"/>
    </source>
</evidence>
<dbReference type="Proteomes" id="UP000292695">
    <property type="component" value="Unassembled WGS sequence"/>
</dbReference>
<name>A0A4R0I5S0_9ACTN</name>
<sequence length="134" mass="14702">MIYLDSCALLKFIKPEAESAALRAWREALPADTELLTSELASLEITRTLLRAGINHQQVPYFAGQAVRGVYQVDLTSTVLGRAMAYRTAKLGSLDAIHLASAEPFRSDLSEFVTYDKELRAAAEELGFPVLSPT</sequence>
<keyword evidence="2" id="KW-0479">Metal-binding</keyword>
<gene>
    <name evidence="6" type="ORF">E0H50_30575</name>
</gene>
<dbReference type="SUPFAM" id="SSF88723">
    <property type="entry name" value="PIN domain-like"/>
    <property type="match status" value="1"/>
</dbReference>
<protein>
    <submittedName>
        <fullName evidence="6">PIN domain-containing protein</fullName>
    </submittedName>
</protein>
<comment type="caution">
    <text evidence="6">The sequence shown here is derived from an EMBL/GenBank/DDBJ whole genome shotgun (WGS) entry which is preliminary data.</text>
</comment>
<evidence type="ECO:0000256" key="4">
    <source>
        <dbReference type="ARBA" id="ARBA00022842"/>
    </source>
</evidence>
<dbReference type="Pfam" id="PF01850">
    <property type="entry name" value="PIN"/>
    <property type="match status" value="1"/>
</dbReference>